<evidence type="ECO:0000256" key="1">
    <source>
        <dbReference type="SAM" id="Coils"/>
    </source>
</evidence>
<organism evidence="3 4">
    <name type="scientific">Zoarces viviparus</name>
    <name type="common">Viviparous eelpout</name>
    <name type="synonym">Blennius viviparus</name>
    <dbReference type="NCBI Taxonomy" id="48416"/>
    <lineage>
        <taxon>Eukaryota</taxon>
        <taxon>Metazoa</taxon>
        <taxon>Chordata</taxon>
        <taxon>Craniata</taxon>
        <taxon>Vertebrata</taxon>
        <taxon>Euteleostomi</taxon>
        <taxon>Actinopterygii</taxon>
        <taxon>Neopterygii</taxon>
        <taxon>Teleostei</taxon>
        <taxon>Neoteleostei</taxon>
        <taxon>Acanthomorphata</taxon>
        <taxon>Eupercaria</taxon>
        <taxon>Perciformes</taxon>
        <taxon>Cottioidei</taxon>
        <taxon>Zoarcales</taxon>
        <taxon>Zoarcidae</taxon>
        <taxon>Zoarcinae</taxon>
        <taxon>Zoarces</taxon>
    </lineage>
</organism>
<name>A0AAW1EJN1_ZOAVI</name>
<sequence>MRPLSPSSMKEAEELDHLTHENQQLASESKRLQSELGAALNERKLDYRQLQGDRGACSRLEEAIGKQQAWSSRAFLKRSRSKRRSLALEKSRIADEFLGHSLKYEKKGFDQMLLEKQAAVDPPMHGRWAQRTAVREQDKMPDNRTRQQSHSRSRELIRSTFR</sequence>
<protein>
    <submittedName>
        <fullName evidence="3">Uncharacterized protein</fullName>
    </submittedName>
</protein>
<dbReference type="EMBL" id="JBCEZU010000221">
    <property type="protein sequence ID" value="KAK9522232.1"/>
    <property type="molecule type" value="Genomic_DNA"/>
</dbReference>
<reference evidence="3 4" key="1">
    <citation type="journal article" date="2024" name="Genome Biol. Evol.">
        <title>Chromosome-level genome assembly of the viviparous eelpout Zoarces viviparus.</title>
        <authorList>
            <person name="Fuhrmann N."/>
            <person name="Brasseur M.V."/>
            <person name="Bakowski C.E."/>
            <person name="Podsiadlowski L."/>
            <person name="Prost S."/>
            <person name="Krehenwinkel H."/>
            <person name="Mayer C."/>
        </authorList>
    </citation>
    <scope>NUCLEOTIDE SEQUENCE [LARGE SCALE GENOMIC DNA]</scope>
    <source>
        <strain evidence="3">NO-MEL_2022_Ind0_liver</strain>
    </source>
</reference>
<feature type="compositionally biased region" description="Basic and acidic residues" evidence="2">
    <location>
        <begin position="133"/>
        <end position="145"/>
    </location>
</feature>
<feature type="region of interest" description="Disordered" evidence="2">
    <location>
        <begin position="123"/>
        <end position="162"/>
    </location>
</feature>
<dbReference type="Proteomes" id="UP001488805">
    <property type="component" value="Unassembled WGS sequence"/>
</dbReference>
<evidence type="ECO:0000256" key="2">
    <source>
        <dbReference type="SAM" id="MobiDB-lite"/>
    </source>
</evidence>
<keyword evidence="4" id="KW-1185">Reference proteome</keyword>
<evidence type="ECO:0000313" key="3">
    <source>
        <dbReference type="EMBL" id="KAK9522232.1"/>
    </source>
</evidence>
<gene>
    <name evidence="3" type="ORF">VZT92_018709</name>
</gene>
<evidence type="ECO:0000313" key="4">
    <source>
        <dbReference type="Proteomes" id="UP001488805"/>
    </source>
</evidence>
<feature type="coiled-coil region" evidence="1">
    <location>
        <begin position="15"/>
        <end position="42"/>
    </location>
</feature>
<feature type="compositionally biased region" description="Basic and acidic residues" evidence="2">
    <location>
        <begin position="152"/>
        <end position="162"/>
    </location>
</feature>
<comment type="caution">
    <text evidence="3">The sequence shown here is derived from an EMBL/GenBank/DDBJ whole genome shotgun (WGS) entry which is preliminary data.</text>
</comment>
<dbReference type="AlphaFoldDB" id="A0AAW1EJN1"/>
<proteinExistence type="predicted"/>
<keyword evidence="1" id="KW-0175">Coiled coil</keyword>
<accession>A0AAW1EJN1</accession>